<dbReference type="PROSITE" id="PS50042">
    <property type="entry name" value="CNMP_BINDING_3"/>
    <property type="match status" value="1"/>
</dbReference>
<dbReference type="CDD" id="cd00038">
    <property type="entry name" value="CAP_ED"/>
    <property type="match status" value="1"/>
</dbReference>
<keyword evidence="2" id="KW-1133">Transmembrane helix</keyword>
<evidence type="ECO:0000256" key="2">
    <source>
        <dbReference type="SAM" id="Phobius"/>
    </source>
</evidence>
<keyword evidence="2" id="KW-0472">Membrane</keyword>
<feature type="domain" description="Cyclic nucleotide-binding" evidence="3">
    <location>
        <begin position="91"/>
        <end position="189"/>
    </location>
</feature>
<evidence type="ECO:0000313" key="5">
    <source>
        <dbReference type="Proteomes" id="UP000316343"/>
    </source>
</evidence>
<feature type="region of interest" description="Disordered" evidence="1">
    <location>
        <begin position="219"/>
        <end position="240"/>
    </location>
</feature>
<comment type="caution">
    <text evidence="4">The sequence shown here is derived from an EMBL/GenBank/DDBJ whole genome shotgun (WGS) entry which is preliminary data.</text>
</comment>
<feature type="compositionally biased region" description="Basic and acidic residues" evidence="1">
    <location>
        <begin position="227"/>
        <end position="240"/>
    </location>
</feature>
<sequence length="240" mass="27285">MPFDPSWLIHIGAALLLIAYAIRDELKLRVLIIVSTFIYIAYYYLAADPPLWDAIITSALMVVINIVVLVQITLERTRFRMSEDEKALFEAFETLTPGQFRRIAKLAKWRLSAEEDGVILTREQEPSGSLFFIFEGIIMVEKREQRFRLPEGNFVGEVAFVLKRKTTATTIAPKGVRFVEWDSAALRKLSERHPNLGNGLNALLTRDLARKIGASYRPPDDAISTDNRTESLLENAQRSD</sequence>
<evidence type="ECO:0000259" key="3">
    <source>
        <dbReference type="PROSITE" id="PS50042"/>
    </source>
</evidence>
<dbReference type="Pfam" id="PF04831">
    <property type="entry name" value="POPDC1-3"/>
    <property type="match status" value="1"/>
</dbReference>
<dbReference type="OrthoDB" id="7638398at2"/>
<dbReference type="EMBL" id="VHJK01000001">
    <property type="protein sequence ID" value="TRD12761.1"/>
    <property type="molecule type" value="Genomic_DNA"/>
</dbReference>
<accession>A0A547PF82</accession>
<proteinExistence type="predicted"/>
<keyword evidence="5" id="KW-1185">Reference proteome</keyword>
<keyword evidence="2" id="KW-0812">Transmembrane</keyword>
<gene>
    <name evidence="4" type="ORF">FGU71_07355</name>
</gene>
<dbReference type="RefSeq" id="WP_142787974.1">
    <property type="nucleotide sequence ID" value="NZ_VHJK01000001.1"/>
</dbReference>
<dbReference type="AlphaFoldDB" id="A0A547PF82"/>
<feature type="transmembrane region" description="Helical" evidence="2">
    <location>
        <begin position="6"/>
        <end position="22"/>
    </location>
</feature>
<dbReference type="InterPro" id="IPR014710">
    <property type="entry name" value="RmlC-like_jellyroll"/>
</dbReference>
<evidence type="ECO:0000256" key="1">
    <source>
        <dbReference type="SAM" id="MobiDB-lite"/>
    </source>
</evidence>
<organism evidence="4 5">
    <name type="scientific">Erythrobacter insulae</name>
    <dbReference type="NCBI Taxonomy" id="2584124"/>
    <lineage>
        <taxon>Bacteria</taxon>
        <taxon>Pseudomonadati</taxon>
        <taxon>Pseudomonadota</taxon>
        <taxon>Alphaproteobacteria</taxon>
        <taxon>Sphingomonadales</taxon>
        <taxon>Erythrobacteraceae</taxon>
        <taxon>Erythrobacter/Porphyrobacter group</taxon>
        <taxon>Erythrobacter</taxon>
    </lineage>
</organism>
<name>A0A547PF82_9SPHN</name>
<reference evidence="4 5" key="1">
    <citation type="submission" date="2019-06" db="EMBL/GenBank/DDBJ databases">
        <title>Erythrobacter insulae sp. nov., isolated from a tidal flat.</title>
        <authorList>
            <person name="Yoon J.-H."/>
        </authorList>
    </citation>
    <scope>NUCLEOTIDE SEQUENCE [LARGE SCALE GENOMIC DNA]</scope>
    <source>
        <strain evidence="4 5">JBTF-M21</strain>
    </source>
</reference>
<dbReference type="Gene3D" id="2.60.120.10">
    <property type="entry name" value="Jelly Rolls"/>
    <property type="match status" value="1"/>
</dbReference>
<dbReference type="InterPro" id="IPR018490">
    <property type="entry name" value="cNMP-bd_dom_sf"/>
</dbReference>
<feature type="transmembrane region" description="Helical" evidence="2">
    <location>
        <begin position="51"/>
        <end position="74"/>
    </location>
</feature>
<dbReference type="InterPro" id="IPR055272">
    <property type="entry name" value="POPDC1-3_dom"/>
</dbReference>
<dbReference type="SUPFAM" id="SSF51206">
    <property type="entry name" value="cAMP-binding domain-like"/>
    <property type="match status" value="1"/>
</dbReference>
<protein>
    <submittedName>
        <fullName evidence="4">Cyclic nucleotide-binding domain-containing protein</fullName>
    </submittedName>
</protein>
<dbReference type="InterPro" id="IPR000595">
    <property type="entry name" value="cNMP-bd_dom"/>
</dbReference>
<dbReference type="Proteomes" id="UP000316343">
    <property type="component" value="Unassembled WGS sequence"/>
</dbReference>
<evidence type="ECO:0000313" key="4">
    <source>
        <dbReference type="EMBL" id="TRD12761.1"/>
    </source>
</evidence>
<feature type="transmembrane region" description="Helical" evidence="2">
    <location>
        <begin position="29"/>
        <end position="45"/>
    </location>
</feature>